<dbReference type="InterPro" id="IPR050188">
    <property type="entry name" value="RluA_PseudoU_synthase"/>
</dbReference>
<dbReference type="RefSeq" id="WP_231936687.1">
    <property type="nucleotide sequence ID" value="NZ_LS974202.1"/>
</dbReference>
<dbReference type="SUPFAM" id="SSF55174">
    <property type="entry name" value="Alpha-L RNA-binding motif"/>
    <property type="match status" value="1"/>
</dbReference>
<name>A0A7Z7PPC3_9BACT</name>
<dbReference type="PANTHER" id="PTHR21600">
    <property type="entry name" value="MITOCHONDRIAL RNA PSEUDOURIDINE SYNTHASE"/>
    <property type="match status" value="1"/>
</dbReference>
<sequence>MEDGNYYERLDRFLRNVLDDLKLSSIYKLLRKGNVKVNGKRVKDGSHRLSIGDVLQVYYLGDSSRMKRLEETRELTPRKIPLDIIYEDDAIIALDKPAGISVHPGKGIQIVTLIEGLLAYGREKGFEPHPVHRLDKHTSGVILFSKSLASAREVSRLFREHKVEKIYLTLVKDFPQAENGRLESMSEGVLEALEYSLEKRYREVSLLKVRLHTGKKHQIRRQMAQIGCPVAGDDVYGDRTFNRNFKKASGLKRYFLHCQHLGFTYSSGSKITVDSKLPEDLLKVLASLE</sequence>
<comment type="similarity">
    <text evidence="3">Belongs to the pseudouridine synthase RluA family.</text>
</comment>
<dbReference type="InterPro" id="IPR002942">
    <property type="entry name" value="S4_RNA-bd"/>
</dbReference>
<evidence type="ECO:0000256" key="10">
    <source>
        <dbReference type="ARBA" id="ARBA00033053"/>
    </source>
</evidence>
<evidence type="ECO:0000313" key="13">
    <source>
        <dbReference type="EMBL" id="SSC13248.1"/>
    </source>
</evidence>
<dbReference type="SMART" id="SM00363">
    <property type="entry name" value="S4"/>
    <property type="match status" value="1"/>
</dbReference>
<organism evidence="13 14">
    <name type="scientific">Mesotoga infera</name>
    <dbReference type="NCBI Taxonomy" id="1236046"/>
    <lineage>
        <taxon>Bacteria</taxon>
        <taxon>Thermotogati</taxon>
        <taxon>Thermotogota</taxon>
        <taxon>Thermotogae</taxon>
        <taxon>Kosmotogales</taxon>
        <taxon>Kosmotogaceae</taxon>
        <taxon>Mesotoga</taxon>
    </lineage>
</organism>
<dbReference type="AlphaFoldDB" id="A0A7Z7PPC3"/>
<proteinExistence type="inferred from homology"/>
<keyword evidence="14" id="KW-1185">Reference proteome</keyword>
<comment type="function">
    <text evidence="2">Responsible for synthesis of pseudouridine from uracil at positions 955, 2504 and 2580 in 23S ribosomal RNA.</text>
</comment>
<feature type="domain" description="RNA-binding S4" evidence="12">
    <location>
        <begin position="8"/>
        <end position="71"/>
    </location>
</feature>
<evidence type="ECO:0000259" key="12">
    <source>
        <dbReference type="SMART" id="SM00363"/>
    </source>
</evidence>
<dbReference type="PROSITE" id="PS01129">
    <property type="entry name" value="PSI_RLU"/>
    <property type="match status" value="1"/>
</dbReference>
<dbReference type="SUPFAM" id="SSF55120">
    <property type="entry name" value="Pseudouridine synthase"/>
    <property type="match status" value="1"/>
</dbReference>
<dbReference type="CDD" id="cd00165">
    <property type="entry name" value="S4"/>
    <property type="match status" value="1"/>
</dbReference>
<evidence type="ECO:0000313" key="14">
    <source>
        <dbReference type="Proteomes" id="UP000250796"/>
    </source>
</evidence>
<evidence type="ECO:0000256" key="3">
    <source>
        <dbReference type="ARBA" id="ARBA00010876"/>
    </source>
</evidence>
<dbReference type="EMBL" id="LS974202">
    <property type="protein sequence ID" value="SSC13248.1"/>
    <property type="molecule type" value="Genomic_DNA"/>
</dbReference>
<dbReference type="Pfam" id="PF00849">
    <property type="entry name" value="PseudoU_synth_2"/>
    <property type="match status" value="1"/>
</dbReference>
<dbReference type="InterPro" id="IPR020103">
    <property type="entry name" value="PsdUridine_synth_cat_dom_sf"/>
</dbReference>
<dbReference type="GO" id="GO:0003723">
    <property type="term" value="F:RNA binding"/>
    <property type="evidence" value="ECO:0007669"/>
    <property type="project" value="UniProtKB-KW"/>
</dbReference>
<dbReference type="GO" id="GO:0160141">
    <property type="term" value="F:23S rRNA pseudouridine(955/2504/2580) synthase activity"/>
    <property type="evidence" value="ECO:0007669"/>
    <property type="project" value="UniProtKB-EC"/>
</dbReference>
<accession>A0A7Z7PPC3</accession>
<evidence type="ECO:0000256" key="9">
    <source>
        <dbReference type="ARBA" id="ARBA00031975"/>
    </source>
</evidence>
<dbReference type="PROSITE" id="PS50889">
    <property type="entry name" value="S4"/>
    <property type="match status" value="1"/>
</dbReference>
<dbReference type="InterPro" id="IPR006224">
    <property type="entry name" value="PsdUridine_synth_RluA-like_CS"/>
</dbReference>
<dbReference type="Pfam" id="PF01479">
    <property type="entry name" value="S4"/>
    <property type="match status" value="1"/>
</dbReference>
<keyword evidence="6" id="KW-0698">rRNA processing</keyword>
<evidence type="ECO:0000256" key="11">
    <source>
        <dbReference type="PROSITE-ProRule" id="PRU00182"/>
    </source>
</evidence>
<evidence type="ECO:0000256" key="5">
    <source>
        <dbReference type="ARBA" id="ARBA00017128"/>
    </source>
</evidence>
<dbReference type="KEGG" id="minf:MESINF_1804"/>
<protein>
    <recommendedName>
        <fullName evidence="5">Ribosomal large subunit pseudouridine synthase C</fullName>
        <ecNumber evidence="4">5.4.99.24</ecNumber>
    </recommendedName>
    <alternativeName>
        <fullName evidence="8">23S rRNA pseudouridine(955/2504/2580) synthase</fullName>
    </alternativeName>
    <alternativeName>
        <fullName evidence="9">rRNA pseudouridylate synthase C</fullName>
    </alternativeName>
    <alternativeName>
        <fullName evidence="10">rRNA-uridine isomerase C</fullName>
    </alternativeName>
</protein>
<gene>
    <name evidence="13" type="ORF">MESINF_1804</name>
</gene>
<dbReference type="GO" id="GO:0000455">
    <property type="term" value="P:enzyme-directed rRNA pseudouridine synthesis"/>
    <property type="evidence" value="ECO:0007669"/>
    <property type="project" value="TreeGrafter"/>
</dbReference>
<evidence type="ECO:0000256" key="4">
    <source>
        <dbReference type="ARBA" id="ARBA00012785"/>
    </source>
</evidence>
<dbReference type="Proteomes" id="UP000250796">
    <property type="component" value="Chromosome MESINF"/>
</dbReference>
<evidence type="ECO:0000256" key="2">
    <source>
        <dbReference type="ARBA" id="ARBA00002876"/>
    </source>
</evidence>
<dbReference type="EC" id="5.4.99.24" evidence="4"/>
<dbReference type="Gene3D" id="3.30.2350.10">
    <property type="entry name" value="Pseudouridine synthase"/>
    <property type="match status" value="1"/>
</dbReference>
<evidence type="ECO:0000256" key="8">
    <source>
        <dbReference type="ARBA" id="ARBA00030705"/>
    </source>
</evidence>
<keyword evidence="11" id="KW-0694">RNA-binding</keyword>
<dbReference type="CDD" id="cd02869">
    <property type="entry name" value="PseudoU_synth_RluA_like"/>
    <property type="match status" value="1"/>
</dbReference>
<dbReference type="InterPro" id="IPR006145">
    <property type="entry name" value="PsdUridine_synth_RsuA/RluA"/>
</dbReference>
<dbReference type="PANTHER" id="PTHR21600:SF92">
    <property type="entry name" value="RIBOSOMAL LARGE SUBUNIT PSEUDOURIDINE SYNTHASE C"/>
    <property type="match status" value="1"/>
</dbReference>
<evidence type="ECO:0000256" key="1">
    <source>
        <dbReference type="ARBA" id="ARBA00000381"/>
    </source>
</evidence>
<keyword evidence="7 13" id="KW-0413">Isomerase</keyword>
<comment type="catalytic activity">
    <reaction evidence="1">
        <text>uridine(955/2504/2580) in 23S rRNA = pseudouridine(955/2504/2580) in 23S rRNA</text>
        <dbReference type="Rhea" id="RHEA:42528"/>
        <dbReference type="Rhea" id="RHEA-COMP:10099"/>
        <dbReference type="Rhea" id="RHEA-COMP:10100"/>
        <dbReference type="ChEBI" id="CHEBI:65314"/>
        <dbReference type="ChEBI" id="CHEBI:65315"/>
        <dbReference type="EC" id="5.4.99.24"/>
    </reaction>
</comment>
<dbReference type="InterPro" id="IPR036986">
    <property type="entry name" value="S4_RNA-bd_sf"/>
</dbReference>
<evidence type="ECO:0000256" key="6">
    <source>
        <dbReference type="ARBA" id="ARBA00022552"/>
    </source>
</evidence>
<reference evidence="13 14" key="1">
    <citation type="submission" date="2017-01" db="EMBL/GenBank/DDBJ databases">
        <authorList>
            <person name="Erauso G."/>
        </authorList>
    </citation>
    <scope>NUCLEOTIDE SEQUENCE [LARGE SCALE GENOMIC DNA]</scope>
    <source>
        <strain evidence="13">MESINF1</strain>
    </source>
</reference>
<dbReference type="Gene3D" id="3.10.290.10">
    <property type="entry name" value="RNA-binding S4 domain"/>
    <property type="match status" value="1"/>
</dbReference>
<evidence type="ECO:0000256" key="7">
    <source>
        <dbReference type="ARBA" id="ARBA00023235"/>
    </source>
</evidence>